<sequence length="130" mass="15359">MDILRNVVSGFVVEVGKYACRCIYPKIENTIHFSSNLEILRKEMEELTKFRDDIKEKVKREGYKPKPNVPKWLEDVHKLEGRWESMQESVAAAKTLAYKYASSVCSRPVHMKEKNESFLIFFPEKERERT</sequence>
<proteinExistence type="predicted"/>
<protein>
    <submittedName>
        <fullName evidence="1">Uncharacterized protein</fullName>
    </submittedName>
</protein>
<gene>
    <name evidence="1" type="ORF">RND71_018564</name>
</gene>
<accession>A0AAE1VB44</accession>
<keyword evidence="2" id="KW-1185">Reference proteome</keyword>
<organism evidence="1 2">
    <name type="scientific">Anisodus tanguticus</name>
    <dbReference type="NCBI Taxonomy" id="243964"/>
    <lineage>
        <taxon>Eukaryota</taxon>
        <taxon>Viridiplantae</taxon>
        <taxon>Streptophyta</taxon>
        <taxon>Embryophyta</taxon>
        <taxon>Tracheophyta</taxon>
        <taxon>Spermatophyta</taxon>
        <taxon>Magnoliopsida</taxon>
        <taxon>eudicotyledons</taxon>
        <taxon>Gunneridae</taxon>
        <taxon>Pentapetalae</taxon>
        <taxon>asterids</taxon>
        <taxon>lamiids</taxon>
        <taxon>Solanales</taxon>
        <taxon>Solanaceae</taxon>
        <taxon>Solanoideae</taxon>
        <taxon>Hyoscyameae</taxon>
        <taxon>Anisodus</taxon>
    </lineage>
</organism>
<reference evidence="1" key="1">
    <citation type="submission" date="2023-12" db="EMBL/GenBank/DDBJ databases">
        <title>Genome assembly of Anisodus tanguticus.</title>
        <authorList>
            <person name="Wang Y.-J."/>
        </authorList>
    </citation>
    <scope>NUCLEOTIDE SEQUENCE</scope>
    <source>
        <strain evidence="1">KB-2021</strain>
        <tissue evidence="1">Leaf</tissue>
    </source>
</reference>
<evidence type="ECO:0000313" key="2">
    <source>
        <dbReference type="Proteomes" id="UP001291623"/>
    </source>
</evidence>
<comment type="caution">
    <text evidence="1">The sequence shown here is derived from an EMBL/GenBank/DDBJ whole genome shotgun (WGS) entry which is preliminary data.</text>
</comment>
<evidence type="ECO:0000313" key="1">
    <source>
        <dbReference type="EMBL" id="KAK4363323.1"/>
    </source>
</evidence>
<name>A0AAE1VB44_9SOLA</name>
<dbReference type="Proteomes" id="UP001291623">
    <property type="component" value="Unassembled WGS sequence"/>
</dbReference>
<dbReference type="EMBL" id="JAVYJV010000009">
    <property type="protein sequence ID" value="KAK4363323.1"/>
    <property type="molecule type" value="Genomic_DNA"/>
</dbReference>
<dbReference type="AlphaFoldDB" id="A0AAE1VB44"/>